<dbReference type="NCBIfam" id="TIGR02937">
    <property type="entry name" value="sigma70-ECF"/>
    <property type="match status" value="1"/>
</dbReference>
<evidence type="ECO:0000313" key="8">
    <source>
        <dbReference type="Proteomes" id="UP000094828"/>
    </source>
</evidence>
<comment type="caution">
    <text evidence="7">The sequence shown here is derived from an EMBL/GenBank/DDBJ whole genome shotgun (WGS) entry which is preliminary data.</text>
</comment>
<evidence type="ECO:0000259" key="6">
    <source>
        <dbReference type="Pfam" id="PF08281"/>
    </source>
</evidence>
<dbReference type="InterPro" id="IPR013324">
    <property type="entry name" value="RNA_pol_sigma_r3/r4-like"/>
</dbReference>
<evidence type="ECO:0000256" key="1">
    <source>
        <dbReference type="ARBA" id="ARBA00010641"/>
    </source>
</evidence>
<dbReference type="Gene3D" id="1.10.1740.10">
    <property type="match status" value="1"/>
</dbReference>
<comment type="similarity">
    <text evidence="1">Belongs to the sigma-70 factor family. ECF subfamily.</text>
</comment>
<dbReference type="InterPro" id="IPR007627">
    <property type="entry name" value="RNA_pol_sigma70_r2"/>
</dbReference>
<dbReference type="Gene3D" id="1.10.10.10">
    <property type="entry name" value="Winged helix-like DNA-binding domain superfamily/Winged helix DNA-binding domain"/>
    <property type="match status" value="1"/>
</dbReference>
<dbReference type="InterPro" id="IPR039425">
    <property type="entry name" value="RNA_pol_sigma-70-like"/>
</dbReference>
<name>A0A1C3EJH5_9PLAN</name>
<dbReference type="AlphaFoldDB" id="A0A1C3EJH5"/>
<keyword evidence="8" id="KW-1185">Reference proteome</keyword>
<dbReference type="SUPFAM" id="SSF88659">
    <property type="entry name" value="Sigma3 and sigma4 domains of RNA polymerase sigma factors"/>
    <property type="match status" value="1"/>
</dbReference>
<reference evidence="7 8" key="1">
    <citation type="submission" date="2016-05" db="EMBL/GenBank/DDBJ databases">
        <title>Genomic and physiological characterization of Planctopirus sp. isolated from fresh water lake.</title>
        <authorList>
            <person name="Subhash Y."/>
            <person name="Ramana C."/>
        </authorList>
    </citation>
    <scope>NUCLEOTIDE SEQUENCE [LARGE SCALE GENOMIC DNA]</scope>
    <source>
        <strain evidence="7 8">JC280</strain>
    </source>
</reference>
<evidence type="ECO:0000256" key="4">
    <source>
        <dbReference type="ARBA" id="ARBA00023163"/>
    </source>
</evidence>
<dbReference type="PANTHER" id="PTHR43133">
    <property type="entry name" value="RNA POLYMERASE ECF-TYPE SIGMA FACTO"/>
    <property type="match status" value="1"/>
</dbReference>
<dbReference type="Proteomes" id="UP000094828">
    <property type="component" value="Unassembled WGS sequence"/>
</dbReference>
<keyword evidence="3" id="KW-0731">Sigma factor</keyword>
<dbReference type="EMBL" id="LYDR01000055">
    <property type="protein sequence ID" value="ODA33386.1"/>
    <property type="molecule type" value="Genomic_DNA"/>
</dbReference>
<dbReference type="Pfam" id="PF04542">
    <property type="entry name" value="Sigma70_r2"/>
    <property type="match status" value="1"/>
</dbReference>
<sequence length="200" mass="23854">MTYAPAEDEQQLIERLRGGEREAFEMFVRRYCNPMYYVARRILRHDDDAREAMQEAFLSAFRKIQQFDARSQFSTWLHRIVVNASLKKLQVRERREKRTIDAFLPTFTDDDHHRIEPRCPILSSEELAQRNELRELLHQKINELPEIYRTVLLLRDIEGLDTEETAQSLQTTTDVVKTRLHRARQALRTLLEPWFSGDQP</sequence>
<keyword evidence="2" id="KW-0805">Transcription regulation</keyword>
<dbReference type="SUPFAM" id="SSF88946">
    <property type="entry name" value="Sigma2 domain of RNA polymerase sigma factors"/>
    <property type="match status" value="1"/>
</dbReference>
<dbReference type="InterPro" id="IPR014284">
    <property type="entry name" value="RNA_pol_sigma-70_dom"/>
</dbReference>
<gene>
    <name evidence="7" type="ORF">A6X21_18715</name>
</gene>
<feature type="domain" description="RNA polymerase sigma factor 70 region 4 type 2" evidence="6">
    <location>
        <begin position="135"/>
        <end position="187"/>
    </location>
</feature>
<evidence type="ECO:0008006" key="9">
    <source>
        <dbReference type="Google" id="ProtNLM"/>
    </source>
</evidence>
<protein>
    <recommendedName>
        <fullName evidence="9">RNA polymerase subunit sigma-24</fullName>
    </recommendedName>
</protein>
<organism evidence="7 8">
    <name type="scientific">Planctopirus hydrillae</name>
    <dbReference type="NCBI Taxonomy" id="1841610"/>
    <lineage>
        <taxon>Bacteria</taxon>
        <taxon>Pseudomonadati</taxon>
        <taxon>Planctomycetota</taxon>
        <taxon>Planctomycetia</taxon>
        <taxon>Planctomycetales</taxon>
        <taxon>Planctomycetaceae</taxon>
        <taxon>Planctopirus</taxon>
    </lineage>
</organism>
<dbReference type="GO" id="GO:0016987">
    <property type="term" value="F:sigma factor activity"/>
    <property type="evidence" value="ECO:0007669"/>
    <property type="project" value="UniProtKB-KW"/>
</dbReference>
<accession>A0A1C3EJH5</accession>
<dbReference type="InterPro" id="IPR013249">
    <property type="entry name" value="RNA_pol_sigma70_r4_t2"/>
</dbReference>
<evidence type="ECO:0000313" key="7">
    <source>
        <dbReference type="EMBL" id="ODA33386.1"/>
    </source>
</evidence>
<dbReference type="STRING" id="1841610.A6X21_18715"/>
<dbReference type="GO" id="GO:0003677">
    <property type="term" value="F:DNA binding"/>
    <property type="evidence" value="ECO:0007669"/>
    <property type="project" value="InterPro"/>
</dbReference>
<dbReference type="CDD" id="cd06171">
    <property type="entry name" value="Sigma70_r4"/>
    <property type="match status" value="1"/>
</dbReference>
<dbReference type="PANTHER" id="PTHR43133:SF51">
    <property type="entry name" value="RNA POLYMERASE SIGMA FACTOR"/>
    <property type="match status" value="1"/>
</dbReference>
<dbReference type="GO" id="GO:0006352">
    <property type="term" value="P:DNA-templated transcription initiation"/>
    <property type="evidence" value="ECO:0007669"/>
    <property type="project" value="InterPro"/>
</dbReference>
<evidence type="ECO:0000256" key="3">
    <source>
        <dbReference type="ARBA" id="ARBA00023082"/>
    </source>
</evidence>
<dbReference type="InterPro" id="IPR013325">
    <property type="entry name" value="RNA_pol_sigma_r2"/>
</dbReference>
<dbReference type="Pfam" id="PF08281">
    <property type="entry name" value="Sigma70_r4_2"/>
    <property type="match status" value="1"/>
</dbReference>
<feature type="domain" description="RNA polymerase sigma-70 region 2" evidence="5">
    <location>
        <begin position="27"/>
        <end position="93"/>
    </location>
</feature>
<evidence type="ECO:0000259" key="5">
    <source>
        <dbReference type="Pfam" id="PF04542"/>
    </source>
</evidence>
<proteinExistence type="inferred from homology"/>
<dbReference type="OrthoDB" id="9780326at2"/>
<keyword evidence="4" id="KW-0804">Transcription</keyword>
<evidence type="ECO:0000256" key="2">
    <source>
        <dbReference type="ARBA" id="ARBA00023015"/>
    </source>
</evidence>
<dbReference type="InterPro" id="IPR036388">
    <property type="entry name" value="WH-like_DNA-bd_sf"/>
</dbReference>